<comment type="caution">
    <text evidence="1">The sequence shown here is derived from an EMBL/GenBank/DDBJ whole genome shotgun (WGS) entry which is preliminary data.</text>
</comment>
<dbReference type="AlphaFoldDB" id="A0A9N8KNK5"/>
<keyword evidence="2" id="KW-1185">Reference proteome</keyword>
<protein>
    <recommendedName>
        <fullName evidence="3">F-box domain-containing protein</fullName>
    </recommendedName>
</protein>
<organism evidence="1 2">
    <name type="scientific">Aureobasidium uvarum</name>
    <dbReference type="NCBI Taxonomy" id="2773716"/>
    <lineage>
        <taxon>Eukaryota</taxon>
        <taxon>Fungi</taxon>
        <taxon>Dikarya</taxon>
        <taxon>Ascomycota</taxon>
        <taxon>Pezizomycotina</taxon>
        <taxon>Dothideomycetes</taxon>
        <taxon>Dothideomycetidae</taxon>
        <taxon>Dothideales</taxon>
        <taxon>Saccotheciaceae</taxon>
        <taxon>Aureobasidium</taxon>
    </lineage>
</organism>
<accession>A0A9N8KNK5</accession>
<evidence type="ECO:0000313" key="2">
    <source>
        <dbReference type="Proteomes" id="UP000745764"/>
    </source>
</evidence>
<dbReference type="Proteomes" id="UP000745764">
    <property type="component" value="Unassembled WGS sequence"/>
</dbReference>
<evidence type="ECO:0008006" key="3">
    <source>
        <dbReference type="Google" id="ProtNLM"/>
    </source>
</evidence>
<dbReference type="EMBL" id="CAINUL010000005">
    <property type="protein sequence ID" value="CAD0110097.1"/>
    <property type="molecule type" value="Genomic_DNA"/>
</dbReference>
<name>A0A9N8KNK5_9PEZI</name>
<sequence length="363" mass="41107">MLPLPTILDLDIANASINLLDLVGPSMTYLHVRPSRQQCRIFGIVTGIRHKEVLLTMIEKFPRQPVIYEGFEHQDLVDFVNSRHLKLGKPAQKHQDKCTSRRAETAQILDANRAASRIHQSNSGRDAPFTESGVLLRLSPRLAVPARPAISTLVSQGLPSKIPGTIAMPVRGLAARRAVYKSRHATQRMLQRSLKAAQRLSRTSLIHELECADQDFQFDFLGLPAEVREMVLRLVCISSITIVHPQQQPAIARTCRLLRNEALALYYGSNRFTVFVTQPKPEVQALSNPNSWLHNLESCYVASVRSLSFLDFNASIILDVDFDIRGQRFGIVRRTAYSNPNQHRTYTPIDFERQVQDLMNRVR</sequence>
<dbReference type="OrthoDB" id="62952at2759"/>
<gene>
    <name evidence="1" type="ORF">AWRI4620_LOCUS4352</name>
</gene>
<proteinExistence type="predicted"/>
<evidence type="ECO:0000313" key="1">
    <source>
        <dbReference type="EMBL" id="CAD0110097.1"/>
    </source>
</evidence>
<reference evidence="1" key="1">
    <citation type="submission" date="2020-06" db="EMBL/GenBank/DDBJ databases">
        <authorList>
            <person name="Onetto C."/>
        </authorList>
    </citation>
    <scope>NUCLEOTIDE SEQUENCE</scope>
</reference>